<reference evidence="1 2" key="1">
    <citation type="submission" date="2021-03" db="EMBL/GenBank/DDBJ databases">
        <title>Genomic Encyclopedia of Type Strains, Phase IV (KMG-IV): sequencing the most valuable type-strain genomes for metagenomic binning, comparative biology and taxonomic classification.</title>
        <authorList>
            <person name="Goeker M."/>
        </authorList>
    </citation>
    <scope>NUCLEOTIDE SEQUENCE [LARGE SCALE GENOMIC DNA]</scope>
    <source>
        <strain evidence="1 2">DSM 25790</strain>
    </source>
</reference>
<evidence type="ECO:0000313" key="1">
    <source>
        <dbReference type="EMBL" id="MBP2256982.1"/>
    </source>
</evidence>
<keyword evidence="2" id="KW-1185">Reference proteome</keyword>
<sequence>MFDQAVFVHGCWTEFLYFVRAKFAIFVADGIRMSSFSN</sequence>
<gene>
    <name evidence="1" type="ORF">J2Z81_000926</name>
</gene>
<proteinExistence type="predicted"/>
<organism evidence="1 2">
    <name type="scientific">Virgibacillus alimentarius</name>
    <dbReference type="NCBI Taxonomy" id="698769"/>
    <lineage>
        <taxon>Bacteria</taxon>
        <taxon>Bacillati</taxon>
        <taxon>Bacillota</taxon>
        <taxon>Bacilli</taxon>
        <taxon>Bacillales</taxon>
        <taxon>Bacillaceae</taxon>
        <taxon>Virgibacillus</taxon>
    </lineage>
</organism>
<dbReference type="RefSeq" id="WP_319023819.1">
    <property type="nucleotide sequence ID" value="NZ_JAGIKX010000004.1"/>
</dbReference>
<dbReference type="InterPro" id="IPR048146">
    <property type="entry name" value="RAxF_45-like"/>
</dbReference>
<protein>
    <submittedName>
        <fullName evidence="1">Uncharacterized protein</fullName>
    </submittedName>
</protein>
<evidence type="ECO:0000313" key="2">
    <source>
        <dbReference type="Proteomes" id="UP001519294"/>
    </source>
</evidence>
<name>A0ABS4S673_9BACI</name>
<dbReference type="Proteomes" id="UP001519294">
    <property type="component" value="Unassembled WGS sequence"/>
</dbReference>
<comment type="caution">
    <text evidence="1">The sequence shown here is derived from an EMBL/GenBank/DDBJ whole genome shotgun (WGS) entry which is preliminary data.</text>
</comment>
<dbReference type="NCBIfam" id="NF041642">
    <property type="entry name" value="RAxF_45"/>
    <property type="match status" value="1"/>
</dbReference>
<accession>A0ABS4S673</accession>
<dbReference type="EMBL" id="JAGIKX010000004">
    <property type="protein sequence ID" value="MBP2256982.1"/>
    <property type="molecule type" value="Genomic_DNA"/>
</dbReference>